<organism evidence="1 2">
    <name type="scientific">Sesamum alatum</name>
    <dbReference type="NCBI Taxonomy" id="300844"/>
    <lineage>
        <taxon>Eukaryota</taxon>
        <taxon>Viridiplantae</taxon>
        <taxon>Streptophyta</taxon>
        <taxon>Embryophyta</taxon>
        <taxon>Tracheophyta</taxon>
        <taxon>Spermatophyta</taxon>
        <taxon>Magnoliopsida</taxon>
        <taxon>eudicotyledons</taxon>
        <taxon>Gunneridae</taxon>
        <taxon>Pentapetalae</taxon>
        <taxon>asterids</taxon>
        <taxon>lamiids</taxon>
        <taxon>Lamiales</taxon>
        <taxon>Pedaliaceae</taxon>
        <taxon>Sesamum</taxon>
    </lineage>
</organism>
<accession>A0AAE2CGP3</accession>
<sequence length="153" mass="16838">MCLVRNRIEQTQQQLETRNTKAHTLQDEGNVDLKIALNQKRKGKKVLFSNDHMIIENDNATSSTTDVDNALENEVNVGTLPIINVLAEKDMAIVHDGNAGNLLEQCVANTAANVNVGQAGPVENVDVHVATRKSCFNSMLLLITWMTLSLMLL</sequence>
<reference evidence="1" key="1">
    <citation type="submission" date="2020-06" db="EMBL/GenBank/DDBJ databases">
        <authorList>
            <person name="Li T."/>
            <person name="Hu X."/>
            <person name="Zhang T."/>
            <person name="Song X."/>
            <person name="Zhang H."/>
            <person name="Dai N."/>
            <person name="Sheng W."/>
            <person name="Hou X."/>
            <person name="Wei L."/>
        </authorList>
    </citation>
    <scope>NUCLEOTIDE SEQUENCE</scope>
    <source>
        <strain evidence="1">3651</strain>
        <tissue evidence="1">Leaf</tissue>
    </source>
</reference>
<proteinExistence type="predicted"/>
<comment type="caution">
    <text evidence="1">The sequence shown here is derived from an EMBL/GenBank/DDBJ whole genome shotgun (WGS) entry which is preliminary data.</text>
</comment>
<gene>
    <name evidence="1" type="ORF">Salat_2090200</name>
</gene>
<dbReference type="Proteomes" id="UP001293254">
    <property type="component" value="Unassembled WGS sequence"/>
</dbReference>
<dbReference type="EMBL" id="JACGWO010000008">
    <property type="protein sequence ID" value="KAK4421397.1"/>
    <property type="molecule type" value="Genomic_DNA"/>
</dbReference>
<reference evidence="1" key="2">
    <citation type="journal article" date="2024" name="Plant">
        <title>Genomic evolution and insights into agronomic trait innovations of Sesamum species.</title>
        <authorList>
            <person name="Miao H."/>
            <person name="Wang L."/>
            <person name="Qu L."/>
            <person name="Liu H."/>
            <person name="Sun Y."/>
            <person name="Le M."/>
            <person name="Wang Q."/>
            <person name="Wei S."/>
            <person name="Zheng Y."/>
            <person name="Lin W."/>
            <person name="Duan Y."/>
            <person name="Cao H."/>
            <person name="Xiong S."/>
            <person name="Wang X."/>
            <person name="Wei L."/>
            <person name="Li C."/>
            <person name="Ma Q."/>
            <person name="Ju M."/>
            <person name="Zhao R."/>
            <person name="Li G."/>
            <person name="Mu C."/>
            <person name="Tian Q."/>
            <person name="Mei H."/>
            <person name="Zhang T."/>
            <person name="Gao T."/>
            <person name="Zhang H."/>
        </authorList>
    </citation>
    <scope>NUCLEOTIDE SEQUENCE</scope>
    <source>
        <strain evidence="1">3651</strain>
    </source>
</reference>
<protein>
    <submittedName>
        <fullName evidence="1">Uncharacterized protein</fullName>
    </submittedName>
</protein>
<evidence type="ECO:0000313" key="1">
    <source>
        <dbReference type="EMBL" id="KAK4421397.1"/>
    </source>
</evidence>
<name>A0AAE2CGP3_9LAMI</name>
<keyword evidence="2" id="KW-1185">Reference proteome</keyword>
<evidence type="ECO:0000313" key="2">
    <source>
        <dbReference type="Proteomes" id="UP001293254"/>
    </source>
</evidence>
<dbReference type="AlphaFoldDB" id="A0AAE2CGP3"/>